<accession>A0A8S9ZNI5</accession>
<dbReference type="Proteomes" id="UP000605970">
    <property type="component" value="Unassembled WGS sequence"/>
</dbReference>
<name>A0A8S9ZNI5_9BILA</name>
<feature type="domain" description="LITAF" evidence="1">
    <location>
        <begin position="1"/>
        <end position="73"/>
    </location>
</feature>
<sequence>MDSRKESIEFISQPTPREVLGPEEQQKVLLYFNRLIALIVMNNLCWCPFILDGLKDAKHFCSQCNNYIGRYHRPLCHDKDQAPLKKMILLRLKKIKLN</sequence>
<dbReference type="EMBL" id="JABEBT010000048">
    <property type="protein sequence ID" value="KAF7634989.1"/>
    <property type="molecule type" value="Genomic_DNA"/>
</dbReference>
<dbReference type="PROSITE" id="PS51837">
    <property type="entry name" value="LITAF"/>
    <property type="match status" value="1"/>
</dbReference>
<organism evidence="2 3">
    <name type="scientific">Meloidogyne graminicola</name>
    <dbReference type="NCBI Taxonomy" id="189291"/>
    <lineage>
        <taxon>Eukaryota</taxon>
        <taxon>Metazoa</taxon>
        <taxon>Ecdysozoa</taxon>
        <taxon>Nematoda</taxon>
        <taxon>Chromadorea</taxon>
        <taxon>Rhabditida</taxon>
        <taxon>Tylenchina</taxon>
        <taxon>Tylenchomorpha</taxon>
        <taxon>Tylenchoidea</taxon>
        <taxon>Meloidogynidae</taxon>
        <taxon>Meloidogyninae</taxon>
        <taxon>Meloidogyne</taxon>
    </lineage>
</organism>
<gene>
    <name evidence="2" type="ORF">Mgra_00005586</name>
</gene>
<keyword evidence="3" id="KW-1185">Reference proteome</keyword>
<evidence type="ECO:0000313" key="3">
    <source>
        <dbReference type="Proteomes" id="UP000605970"/>
    </source>
</evidence>
<dbReference type="OrthoDB" id="4713066at2759"/>
<dbReference type="AlphaFoldDB" id="A0A8S9ZNI5"/>
<evidence type="ECO:0000259" key="1">
    <source>
        <dbReference type="PROSITE" id="PS51837"/>
    </source>
</evidence>
<dbReference type="Pfam" id="PF10601">
    <property type="entry name" value="zf-LITAF-like"/>
    <property type="match status" value="1"/>
</dbReference>
<protein>
    <recommendedName>
        <fullName evidence="1">LITAF domain-containing protein</fullName>
    </recommendedName>
</protein>
<proteinExistence type="predicted"/>
<reference evidence="2" key="1">
    <citation type="journal article" date="2020" name="Ecol. Evol.">
        <title>Genome structure and content of the rice root-knot nematode (Meloidogyne graminicola).</title>
        <authorList>
            <person name="Phan N.T."/>
            <person name="Danchin E.G.J."/>
            <person name="Klopp C."/>
            <person name="Perfus-Barbeoch L."/>
            <person name="Kozlowski D.K."/>
            <person name="Koutsovoulos G.D."/>
            <person name="Lopez-Roques C."/>
            <person name="Bouchez O."/>
            <person name="Zahm M."/>
            <person name="Besnard G."/>
            <person name="Bellafiore S."/>
        </authorList>
    </citation>
    <scope>NUCLEOTIDE SEQUENCE</scope>
    <source>
        <strain evidence="2">VN-18</strain>
    </source>
</reference>
<evidence type="ECO:0000313" key="2">
    <source>
        <dbReference type="EMBL" id="KAF7634989.1"/>
    </source>
</evidence>
<comment type="caution">
    <text evidence="2">The sequence shown here is derived from an EMBL/GenBank/DDBJ whole genome shotgun (WGS) entry which is preliminary data.</text>
</comment>
<dbReference type="InterPro" id="IPR006629">
    <property type="entry name" value="LITAF"/>
</dbReference>